<name>A0AAD7NSY9_9AGAR</name>
<protein>
    <submittedName>
        <fullName evidence="3">NAD-binding protein</fullName>
    </submittedName>
</protein>
<dbReference type="InterPro" id="IPR036291">
    <property type="entry name" value="NAD(P)-bd_dom_sf"/>
</dbReference>
<dbReference type="AlphaFoldDB" id="A0AAD7NSY9"/>
<accession>A0AAD7NSY9</accession>
<proteinExistence type="predicted"/>
<sequence>MTAMSRLVVVGGNGFIGSAICRRALAQGMQVTSVSSSGRPYQTPKGHTPAWVSRVRWETGDALKPETFAHHLDGAQSVVHTLGILLEDAKYKHAVRTGDVPALLGALLAGRNPLDTDSPTYEAVNRDSALRVCEAFLASAPSAESDSAPRRAFVFISAADVFRPWVPARYIETKRTAEAGLATLLAANTSPARIRGVYLRPGLVYHAHLRPLTTPAAALFDASASLAARLPGPIRDSLRRAIAHLPRASEATPSPIESVANMLTTPPMHVDHVGAAAVKACLDAEMEGVLGVRQMREAIGWRDGPNGGDSEQISSSPFVQERV</sequence>
<evidence type="ECO:0000313" key="3">
    <source>
        <dbReference type="EMBL" id="KAJ7774549.1"/>
    </source>
</evidence>
<dbReference type="GO" id="GO:0005739">
    <property type="term" value="C:mitochondrion"/>
    <property type="evidence" value="ECO:0007669"/>
    <property type="project" value="TreeGrafter"/>
</dbReference>
<evidence type="ECO:0000313" key="4">
    <source>
        <dbReference type="Proteomes" id="UP001215280"/>
    </source>
</evidence>
<organism evidence="3 4">
    <name type="scientific">Mycena maculata</name>
    <dbReference type="NCBI Taxonomy" id="230809"/>
    <lineage>
        <taxon>Eukaryota</taxon>
        <taxon>Fungi</taxon>
        <taxon>Dikarya</taxon>
        <taxon>Basidiomycota</taxon>
        <taxon>Agaricomycotina</taxon>
        <taxon>Agaricomycetes</taxon>
        <taxon>Agaricomycetidae</taxon>
        <taxon>Agaricales</taxon>
        <taxon>Marasmiineae</taxon>
        <taxon>Mycenaceae</taxon>
        <taxon>Mycena</taxon>
    </lineage>
</organism>
<feature type="compositionally biased region" description="Polar residues" evidence="1">
    <location>
        <begin position="309"/>
        <end position="323"/>
    </location>
</feature>
<dbReference type="Proteomes" id="UP001215280">
    <property type="component" value="Unassembled WGS sequence"/>
</dbReference>
<dbReference type="GO" id="GO:0044877">
    <property type="term" value="F:protein-containing complex binding"/>
    <property type="evidence" value="ECO:0007669"/>
    <property type="project" value="TreeGrafter"/>
</dbReference>
<dbReference type="PANTHER" id="PTHR12126">
    <property type="entry name" value="NADH-UBIQUINONE OXIDOREDUCTASE 39 KDA SUBUNIT-RELATED"/>
    <property type="match status" value="1"/>
</dbReference>
<keyword evidence="4" id="KW-1185">Reference proteome</keyword>
<dbReference type="Gene3D" id="3.40.50.720">
    <property type="entry name" value="NAD(P)-binding Rossmann-like Domain"/>
    <property type="match status" value="1"/>
</dbReference>
<dbReference type="EMBL" id="JARJLG010000015">
    <property type="protein sequence ID" value="KAJ7774549.1"/>
    <property type="molecule type" value="Genomic_DNA"/>
</dbReference>
<dbReference type="InterPro" id="IPR051207">
    <property type="entry name" value="ComplexI_NDUFA9_subunit"/>
</dbReference>
<dbReference type="Pfam" id="PF01370">
    <property type="entry name" value="Epimerase"/>
    <property type="match status" value="1"/>
</dbReference>
<gene>
    <name evidence="3" type="ORF">DFH07DRAFT_102918</name>
</gene>
<evidence type="ECO:0000259" key="2">
    <source>
        <dbReference type="Pfam" id="PF01370"/>
    </source>
</evidence>
<reference evidence="3" key="1">
    <citation type="submission" date="2023-03" db="EMBL/GenBank/DDBJ databases">
        <title>Massive genome expansion in bonnet fungi (Mycena s.s.) driven by repeated elements and novel gene families across ecological guilds.</title>
        <authorList>
            <consortium name="Lawrence Berkeley National Laboratory"/>
            <person name="Harder C.B."/>
            <person name="Miyauchi S."/>
            <person name="Viragh M."/>
            <person name="Kuo A."/>
            <person name="Thoen E."/>
            <person name="Andreopoulos B."/>
            <person name="Lu D."/>
            <person name="Skrede I."/>
            <person name="Drula E."/>
            <person name="Henrissat B."/>
            <person name="Morin E."/>
            <person name="Kohler A."/>
            <person name="Barry K."/>
            <person name="LaButti K."/>
            <person name="Morin E."/>
            <person name="Salamov A."/>
            <person name="Lipzen A."/>
            <person name="Mereny Z."/>
            <person name="Hegedus B."/>
            <person name="Baldrian P."/>
            <person name="Stursova M."/>
            <person name="Weitz H."/>
            <person name="Taylor A."/>
            <person name="Grigoriev I.V."/>
            <person name="Nagy L.G."/>
            <person name="Martin F."/>
            <person name="Kauserud H."/>
        </authorList>
    </citation>
    <scope>NUCLEOTIDE SEQUENCE</scope>
    <source>
        <strain evidence="3">CBHHK188m</strain>
    </source>
</reference>
<dbReference type="InterPro" id="IPR001509">
    <property type="entry name" value="Epimerase_deHydtase"/>
</dbReference>
<feature type="domain" description="NAD-dependent epimerase/dehydratase" evidence="2">
    <location>
        <begin position="8"/>
        <end position="83"/>
    </location>
</feature>
<evidence type="ECO:0000256" key="1">
    <source>
        <dbReference type="SAM" id="MobiDB-lite"/>
    </source>
</evidence>
<dbReference type="PANTHER" id="PTHR12126:SF16">
    <property type="entry name" value="MIOREX COMPLEX COMPONENT 2"/>
    <property type="match status" value="1"/>
</dbReference>
<dbReference type="SUPFAM" id="SSF51735">
    <property type="entry name" value="NAD(P)-binding Rossmann-fold domains"/>
    <property type="match status" value="1"/>
</dbReference>
<feature type="region of interest" description="Disordered" evidence="1">
    <location>
        <begin position="300"/>
        <end position="323"/>
    </location>
</feature>
<comment type="caution">
    <text evidence="3">The sequence shown here is derived from an EMBL/GenBank/DDBJ whole genome shotgun (WGS) entry which is preliminary data.</text>
</comment>